<comment type="similarity">
    <text evidence="3">Belongs to the HIR3 family.</text>
</comment>
<keyword evidence="5" id="KW-0539">Nucleus</keyword>
<evidence type="ECO:0000256" key="5">
    <source>
        <dbReference type="ARBA" id="ARBA00023242"/>
    </source>
</evidence>
<dbReference type="eggNOG" id="ENOG502QQX4">
    <property type="taxonomic scope" value="Eukaryota"/>
</dbReference>
<dbReference type="GO" id="GO:0005634">
    <property type="term" value="C:nucleus"/>
    <property type="evidence" value="ECO:0007669"/>
    <property type="project" value="UniProtKB-SubCell"/>
</dbReference>
<reference evidence="7 8" key="1">
    <citation type="journal article" date="2012" name="BMC Genomics">
        <title>Sequencing the genome of Marssonina brunnea reveals fungus-poplar co-evolution.</title>
        <authorList>
            <person name="Zhu S."/>
            <person name="Cao Y.-Z."/>
            <person name="Jiang C."/>
            <person name="Tan B.-Y."/>
            <person name="Wang Z."/>
            <person name="Feng S."/>
            <person name="Zhang L."/>
            <person name="Su X.-H."/>
            <person name="Brejova B."/>
            <person name="Vinar T."/>
            <person name="Xu M."/>
            <person name="Wang M.-X."/>
            <person name="Zhang S.-G."/>
            <person name="Huang M.-R."/>
            <person name="Wu R."/>
            <person name="Zhou Y."/>
        </authorList>
    </citation>
    <scope>NUCLEOTIDE SEQUENCE [LARGE SCALE GENOMIC DNA]</scope>
    <source>
        <strain evidence="7 8">MB_m1</strain>
    </source>
</reference>
<organism evidence="7 8">
    <name type="scientific">Marssonina brunnea f. sp. multigermtubi (strain MB_m1)</name>
    <name type="common">Marssonina leaf spot fungus</name>
    <dbReference type="NCBI Taxonomy" id="1072389"/>
    <lineage>
        <taxon>Eukaryota</taxon>
        <taxon>Fungi</taxon>
        <taxon>Dikarya</taxon>
        <taxon>Ascomycota</taxon>
        <taxon>Pezizomycotina</taxon>
        <taxon>Leotiomycetes</taxon>
        <taxon>Helotiales</taxon>
        <taxon>Drepanopezizaceae</taxon>
        <taxon>Drepanopeziza</taxon>
    </lineage>
</organism>
<dbReference type="InParanoid" id="K1X9J8"/>
<keyword evidence="8" id="KW-1185">Reference proteome</keyword>
<feature type="compositionally biased region" description="Basic and acidic residues" evidence="6">
    <location>
        <begin position="1756"/>
        <end position="1773"/>
    </location>
</feature>
<feature type="compositionally biased region" description="Low complexity" evidence="6">
    <location>
        <begin position="1732"/>
        <end position="1743"/>
    </location>
</feature>
<dbReference type="EMBL" id="JH921436">
    <property type="protein sequence ID" value="EKD17418.1"/>
    <property type="molecule type" value="Genomic_DNA"/>
</dbReference>
<dbReference type="PANTHER" id="PTHR15502">
    <property type="entry name" value="CALCINEURIN-BINDING PROTEIN CABIN 1-RELATED"/>
    <property type="match status" value="1"/>
</dbReference>
<evidence type="ECO:0000256" key="2">
    <source>
        <dbReference type="ARBA" id="ARBA00004123"/>
    </source>
</evidence>
<dbReference type="STRING" id="1072389.K1X9J8"/>
<proteinExistence type="inferred from homology"/>
<dbReference type="KEGG" id="mbe:MBM_04279"/>
<feature type="compositionally biased region" description="Polar residues" evidence="6">
    <location>
        <begin position="1691"/>
        <end position="1712"/>
    </location>
</feature>
<dbReference type="OrthoDB" id="77564at2759"/>
<comment type="subcellular location">
    <subcellularLocation>
        <location evidence="2">Nucleus</location>
    </subcellularLocation>
</comment>
<dbReference type="FunCoup" id="K1X9J8">
    <property type="interactions" value="121"/>
</dbReference>
<comment type="function">
    <text evidence="1">Has a role in a nucleosome assembly pathway that is required for the integrity of heterochromatin and proper chromosome segregation.</text>
</comment>
<dbReference type="InterPro" id="IPR033053">
    <property type="entry name" value="Hir3/CABIN1"/>
</dbReference>
<gene>
    <name evidence="7" type="ORF">MBM_04279</name>
</gene>
<evidence type="ECO:0000256" key="1">
    <source>
        <dbReference type="ARBA" id="ARBA00002687"/>
    </source>
</evidence>
<evidence type="ECO:0000256" key="4">
    <source>
        <dbReference type="ARBA" id="ARBA00014848"/>
    </source>
</evidence>
<evidence type="ECO:0000256" key="3">
    <source>
        <dbReference type="ARBA" id="ARBA00007335"/>
    </source>
</evidence>
<feature type="compositionally biased region" description="Acidic residues" evidence="6">
    <location>
        <begin position="1910"/>
        <end position="1955"/>
    </location>
</feature>
<dbReference type="InterPro" id="IPR011990">
    <property type="entry name" value="TPR-like_helical_dom_sf"/>
</dbReference>
<feature type="region of interest" description="Disordered" evidence="6">
    <location>
        <begin position="397"/>
        <end position="453"/>
    </location>
</feature>
<dbReference type="GO" id="GO:0031491">
    <property type="term" value="F:nucleosome binding"/>
    <property type="evidence" value="ECO:0007669"/>
    <property type="project" value="TreeGrafter"/>
</dbReference>
<feature type="region of interest" description="Disordered" evidence="6">
    <location>
        <begin position="1691"/>
        <end position="1955"/>
    </location>
</feature>
<dbReference type="OMA" id="WETWYRL"/>
<dbReference type="Gene3D" id="1.25.40.10">
    <property type="entry name" value="Tetratricopeptide repeat domain"/>
    <property type="match status" value="1"/>
</dbReference>
<name>K1X9J8_MARBU</name>
<sequence>MPDKEEASPANSAATSAFTALNIIPDDHPDDEIDNTKELQIEEALKLYQTALKLHAQGPEHYSEAAHAYQNLFKSEIFAYPEAETEFVRFDKPFVAEFTEASYNLALDIAAAEAEAAPSTLSQILYLSYKNHGQFILDCVKSRMRHEPLPQNALDYQAKAAIDNFALALASDESDTELWRRAARLGSMLGSRRIARYCLEAAVEVDDDPTVAEVDPMSLEEGFAGEQLKQQLEILGDEISLSHPVMAPYRKKTMPRFLAKTMDPYPFLRDAASSLQVMKARPEGQAIDNISPPYIINLEYRSWQGLGERLVDIWNSQTGMSGTRITLNLPPEPIQNGEPEIVQPTEPVVEVVPDEDLIMTDMGNMESPASETNEAAVLTPITSKSGEARVEAAIANPSSALEERRPSIIALPNRKRSHSTAGIRETPEDDNNTQKRSKRIRNRDTGDGPVVDPAASFAEQMKPYTAADEGVFELVGELLATLGVNDLKTLPDLHKALLPETGNDREEIVQNTALRDLRDILRTWDDSKASTFINGNAADILGSSVSTANAGLAAFLDQSKVGPQRAVNIPAFADEHGLSELAAKIEDDWMPLHDVIWEWLCAVVPTYRSYLWSEVMKVTVVKIITFADSEIFPRLQMEMRYAASDPERLARLEECAQTLFELHIDVYSRITNPTSAVPHETRLLTKTRLDRWADLAADVIRTRKGKQEDELATRYLWASVFYATMAEGVSREHKVLCWTDLQALLRDSNQATIDLPNNAVMPDISVEAAEREVSRLTTMDFFFNLFQADRSDPIAIIETLEPVLDPESSKDALDPVIEDRAADAVDGTPAALRDMWKFLKSGSTSLRLFLWQRLREAYLSIGYSTKVFSCHLKSIEIIVEDLRTADYVDKADEPRRHLLLQWLKALDDLLVKALTISLNEAATCFEIIDERHIRSTCAALAQLSRVLHTAALFDDEIRVGMTQLPPSSAYAPQGSFSSFINKLREMQVRTWALQYTMIKEAMAQHVEVFTTPEKDLADYLARVHYSLGMRKCCKASNKIFLKMMKQEMIRLEDVGNWEDYLGQVLYDLYGLRLGVGTYMLEEHGCPSEEIDKRTVFTIVDKVILLANRIPMKDLLKHELRATLAKMHEVVGAVKPSPQMQHNLRNYTEYLKGSIRPSDLYKAWRGQVMVDSLPVITPESPFADKNWYFLMGMIELTKFRSQKRLGPGTQTDDLRVAAALLRQQLQFCGDFWETWYRLAQCFDLELEEEVLWSADKINNHREILVQLQRSSIHCYVMALSTAHRTADDSFETAEKLSEMYYDFGMRIYSASREPFSMEPFWVDEFEKHMSGADGMYKKPLHQELTRYRAWNYASVLFKESLRDRPKQWMTHLMIGKCLWKMFCRAGEDIDPRIQATRPRVESVINHFVSAIKTAPKHNASSRSEPLLEPHYKLVSIVHKLVLMRVMPAQAAADLLQQQPFAPDKGRAVVVDSTEEWESYILRNLRHLRAADKQHWNHRMVARVANILFDDENPSFESAAAARNELRESVFTKTMHIQVWKSEAERAGRHCVYMERYVHLMMKLLFLTNDKASMEALVKRVRKKNNDFHKFERVWNECCTTYLHLIRRSGNIPLSMDDVFKGCTHEEYELVASRVDEWVKDPLMKNPALDALREAGDLKKLNNNLMKSTPIDDLVIDAYATVYIQISKSMSDSDLGSLGNSQSDGATGESSTAMRPTGPMHLNNFLTDTKGTQTPAPATVPATVAGSEPARPRKLGINRREILRRSDQAHSRIPDVSRTPVVPSNARPKLAEPAPSLILGSNDGERAKTRRSASAANSTPRVLTPVVAEGRRNETSAQREEREEAAEQHQRNEQDAHGAALAEDEEDKESVRGSVHDSADDESDLSDLPDMDDVDPATIFPGLMGSGGGGNDSDEEEEDDDDDDDDDDDGDQAEEAEEEEEEEIGDGEGLAEDEETL</sequence>
<evidence type="ECO:0000313" key="8">
    <source>
        <dbReference type="Proteomes" id="UP000006753"/>
    </source>
</evidence>
<dbReference type="GO" id="GO:0000417">
    <property type="term" value="C:HIR complex"/>
    <property type="evidence" value="ECO:0007669"/>
    <property type="project" value="TreeGrafter"/>
</dbReference>
<dbReference type="HOGENOM" id="CLU_001419_0_0_1"/>
<dbReference type="GO" id="GO:0006325">
    <property type="term" value="P:chromatin organization"/>
    <property type="evidence" value="ECO:0007669"/>
    <property type="project" value="InterPro"/>
</dbReference>
<feature type="compositionally biased region" description="Polar residues" evidence="6">
    <location>
        <begin position="1722"/>
        <end position="1731"/>
    </location>
</feature>
<feature type="compositionally biased region" description="Basic and acidic residues" evidence="6">
    <location>
        <begin position="1827"/>
        <end position="1854"/>
    </location>
</feature>
<feature type="compositionally biased region" description="Acidic residues" evidence="6">
    <location>
        <begin position="1877"/>
        <end position="1893"/>
    </location>
</feature>
<feature type="compositionally biased region" description="Polar residues" evidence="6">
    <location>
        <begin position="1810"/>
        <end position="1819"/>
    </location>
</feature>
<dbReference type="Proteomes" id="UP000006753">
    <property type="component" value="Unassembled WGS sequence"/>
</dbReference>
<evidence type="ECO:0000313" key="7">
    <source>
        <dbReference type="EMBL" id="EKD17418.1"/>
    </source>
</evidence>
<protein>
    <recommendedName>
        <fullName evidence="4">Histone transcription regulator 3 homolog</fullName>
    </recommendedName>
</protein>
<evidence type="ECO:0000256" key="6">
    <source>
        <dbReference type="SAM" id="MobiDB-lite"/>
    </source>
</evidence>
<feature type="compositionally biased region" description="Basic and acidic residues" evidence="6">
    <location>
        <begin position="1867"/>
        <end position="1876"/>
    </location>
</feature>
<accession>K1X9J8</accession>
<dbReference type="PANTHER" id="PTHR15502:SF7">
    <property type="entry name" value="CALCINEURIN-BINDING PROTEIN CABIN-1"/>
    <property type="match status" value="1"/>
</dbReference>